<name>A0AAD8BGH3_BIOPF</name>
<evidence type="ECO:0000256" key="4">
    <source>
        <dbReference type="ARBA" id="ARBA00022801"/>
    </source>
</evidence>
<dbReference type="SMART" id="SM00645">
    <property type="entry name" value="Pept_C1"/>
    <property type="match status" value="1"/>
</dbReference>
<dbReference type="PROSITE" id="PS00639">
    <property type="entry name" value="THIOL_PROTEASE_HIS"/>
    <property type="match status" value="1"/>
</dbReference>
<feature type="chain" id="PRO_5041918929" description="Cathepsin B-like cysteine proteinase" evidence="10">
    <location>
        <begin position="26"/>
        <end position="348"/>
    </location>
</feature>
<evidence type="ECO:0000259" key="11">
    <source>
        <dbReference type="SMART" id="SM00645"/>
    </source>
</evidence>
<dbReference type="InterPro" id="IPR025660">
    <property type="entry name" value="Pept_his_AS"/>
</dbReference>
<dbReference type="Proteomes" id="UP001233172">
    <property type="component" value="Unassembled WGS sequence"/>
</dbReference>
<proteinExistence type="inferred from homology"/>
<dbReference type="PANTHER" id="PTHR12411">
    <property type="entry name" value="CYSTEINE PROTEASE FAMILY C1-RELATED"/>
    <property type="match status" value="1"/>
</dbReference>
<evidence type="ECO:0000256" key="6">
    <source>
        <dbReference type="ARBA" id="ARBA00023145"/>
    </source>
</evidence>
<keyword evidence="13" id="KW-1185">Reference proteome</keyword>
<comment type="similarity">
    <text evidence="1">Belongs to the peptidase C1 family.</text>
</comment>
<dbReference type="GO" id="GO:0006508">
    <property type="term" value="P:proteolysis"/>
    <property type="evidence" value="ECO:0007669"/>
    <property type="project" value="UniProtKB-KW"/>
</dbReference>
<comment type="function">
    <text evidence="8">Thiol protease. Has a role as a digestive enzyme.</text>
</comment>
<reference evidence="12" key="1">
    <citation type="journal article" date="2023" name="PLoS Negl. Trop. Dis.">
        <title>A genome sequence for Biomphalaria pfeifferi, the major vector snail for the human-infecting parasite Schistosoma mansoni.</title>
        <authorList>
            <person name="Bu L."/>
            <person name="Lu L."/>
            <person name="Laidemitt M.R."/>
            <person name="Zhang S.M."/>
            <person name="Mutuku M."/>
            <person name="Mkoji G."/>
            <person name="Steinauer M."/>
            <person name="Loker E.S."/>
        </authorList>
    </citation>
    <scope>NUCLEOTIDE SEQUENCE</scope>
    <source>
        <strain evidence="12">KasaAsao</strain>
    </source>
</reference>
<dbReference type="EMBL" id="JASAOG010000082">
    <property type="protein sequence ID" value="KAK0053971.1"/>
    <property type="molecule type" value="Genomic_DNA"/>
</dbReference>
<evidence type="ECO:0000256" key="9">
    <source>
        <dbReference type="ARBA" id="ARBA00073107"/>
    </source>
</evidence>
<dbReference type="Pfam" id="PF00112">
    <property type="entry name" value="Peptidase_C1"/>
    <property type="match status" value="1"/>
</dbReference>
<protein>
    <recommendedName>
        <fullName evidence="9">Cathepsin B-like cysteine proteinase</fullName>
    </recommendedName>
</protein>
<dbReference type="InterPro" id="IPR038765">
    <property type="entry name" value="Papain-like_cys_pep_sf"/>
</dbReference>
<dbReference type="PRINTS" id="PR00705">
    <property type="entry name" value="PAPAIN"/>
</dbReference>
<evidence type="ECO:0000256" key="10">
    <source>
        <dbReference type="SAM" id="SignalP"/>
    </source>
</evidence>
<keyword evidence="2" id="KW-0645">Protease</keyword>
<dbReference type="PROSITE" id="PS00640">
    <property type="entry name" value="THIOL_PROTEASE_ASN"/>
    <property type="match status" value="1"/>
</dbReference>
<keyword evidence="3 10" id="KW-0732">Signal</keyword>
<dbReference type="SUPFAM" id="SSF54001">
    <property type="entry name" value="Cysteine proteinases"/>
    <property type="match status" value="1"/>
</dbReference>
<evidence type="ECO:0000313" key="12">
    <source>
        <dbReference type="EMBL" id="KAK0053971.1"/>
    </source>
</evidence>
<dbReference type="Gene3D" id="3.90.70.10">
    <property type="entry name" value="Cysteine proteinases"/>
    <property type="match status" value="1"/>
</dbReference>
<evidence type="ECO:0000256" key="5">
    <source>
        <dbReference type="ARBA" id="ARBA00022807"/>
    </source>
</evidence>
<evidence type="ECO:0000256" key="2">
    <source>
        <dbReference type="ARBA" id="ARBA00022670"/>
    </source>
</evidence>
<dbReference type="PROSITE" id="PS00139">
    <property type="entry name" value="THIOL_PROTEASE_CYS"/>
    <property type="match status" value="1"/>
</dbReference>
<feature type="signal peptide" evidence="10">
    <location>
        <begin position="1"/>
        <end position="25"/>
    </location>
</feature>
<dbReference type="InterPro" id="IPR000169">
    <property type="entry name" value="Pept_cys_AS"/>
</dbReference>
<dbReference type="InterPro" id="IPR012599">
    <property type="entry name" value="Propeptide_C1A"/>
</dbReference>
<dbReference type="FunFam" id="3.90.70.10:FF:000031">
    <property type="entry name" value="Cathepsin B"/>
    <property type="match status" value="1"/>
</dbReference>
<organism evidence="12 13">
    <name type="scientific">Biomphalaria pfeifferi</name>
    <name type="common">Bloodfluke planorb</name>
    <name type="synonym">Freshwater snail</name>
    <dbReference type="NCBI Taxonomy" id="112525"/>
    <lineage>
        <taxon>Eukaryota</taxon>
        <taxon>Metazoa</taxon>
        <taxon>Spiralia</taxon>
        <taxon>Lophotrochozoa</taxon>
        <taxon>Mollusca</taxon>
        <taxon>Gastropoda</taxon>
        <taxon>Heterobranchia</taxon>
        <taxon>Euthyneura</taxon>
        <taxon>Panpulmonata</taxon>
        <taxon>Hygrophila</taxon>
        <taxon>Lymnaeoidea</taxon>
        <taxon>Planorbidae</taxon>
        <taxon>Biomphalaria</taxon>
    </lineage>
</organism>
<keyword evidence="4" id="KW-0378">Hydrolase</keyword>
<dbReference type="GO" id="GO:0004197">
    <property type="term" value="F:cysteine-type endopeptidase activity"/>
    <property type="evidence" value="ECO:0007669"/>
    <property type="project" value="InterPro"/>
</dbReference>
<comment type="caution">
    <text evidence="12">The sequence shown here is derived from an EMBL/GenBank/DDBJ whole genome shotgun (WGS) entry which is preliminary data.</text>
</comment>
<gene>
    <name evidence="12" type="ORF">Bpfe_016715</name>
</gene>
<evidence type="ECO:0000256" key="8">
    <source>
        <dbReference type="ARBA" id="ARBA00055576"/>
    </source>
</evidence>
<accession>A0AAD8BGH3</accession>
<evidence type="ECO:0000256" key="7">
    <source>
        <dbReference type="ARBA" id="ARBA00023157"/>
    </source>
</evidence>
<keyword evidence="7" id="KW-1015">Disulfide bond</keyword>
<dbReference type="CDD" id="cd02620">
    <property type="entry name" value="Peptidase_C1A_CathepsinB"/>
    <property type="match status" value="1"/>
</dbReference>
<dbReference type="AlphaFoldDB" id="A0AAD8BGH3"/>
<reference evidence="12" key="2">
    <citation type="submission" date="2023-04" db="EMBL/GenBank/DDBJ databases">
        <authorList>
            <person name="Bu L."/>
            <person name="Lu L."/>
            <person name="Laidemitt M.R."/>
            <person name="Zhang S.M."/>
            <person name="Mutuku M."/>
            <person name="Mkoji G."/>
            <person name="Steinauer M."/>
            <person name="Loker E.S."/>
        </authorList>
    </citation>
    <scope>NUCLEOTIDE SEQUENCE</scope>
    <source>
        <strain evidence="12">KasaAsao</strain>
        <tissue evidence="12">Whole Snail</tissue>
    </source>
</reference>
<evidence type="ECO:0000256" key="1">
    <source>
        <dbReference type="ARBA" id="ARBA00008455"/>
    </source>
</evidence>
<evidence type="ECO:0000313" key="13">
    <source>
        <dbReference type="Proteomes" id="UP001233172"/>
    </source>
</evidence>
<dbReference type="Pfam" id="PF08127">
    <property type="entry name" value="Propeptide_C1"/>
    <property type="match status" value="1"/>
</dbReference>
<dbReference type="InterPro" id="IPR025661">
    <property type="entry name" value="Pept_asp_AS"/>
</dbReference>
<evidence type="ECO:0000256" key="3">
    <source>
        <dbReference type="ARBA" id="ARBA00022729"/>
    </source>
</evidence>
<keyword evidence="6" id="KW-0865">Zymogen</keyword>
<feature type="domain" description="Peptidase C1A papain C-terminal" evidence="11">
    <location>
        <begin position="97"/>
        <end position="345"/>
    </location>
</feature>
<keyword evidence="5" id="KW-0788">Thiol protease</keyword>
<dbReference type="InterPro" id="IPR000668">
    <property type="entry name" value="Peptidase_C1A_C"/>
</dbReference>
<sequence>MKFGLNITNMLQLTVLVLLLGLSAARMYPDFGLLNDDQINYINNIAKTTWKAGRNFNPLDVAHVKRILGVPDLQKSMYLTRQLPQKTFERRLDSYEFPENFDPRETWPNCASLREVRDQGDCGSCWAFGAVAAMTDRICIQSKGKVNFHFSAEDLLSCCDQCGFGCQGGYPSAAWNFYQETGLVSGGQYNSSEGCRPYTIPACEHHVVGKLPPCGPEEYPTPECKKQCESSYKIPYKADKHFGVKTYTVSGEENIMQELIENGPVEAAFSVYSDFLDYKSGVYQYTSGSELGGHAVKIIGYGVENGVKYWLVANSWNPDWGDKGFFKIRRGRDECGIESQIVAGNPKL</sequence>
<dbReference type="InterPro" id="IPR013128">
    <property type="entry name" value="Peptidase_C1A"/>
</dbReference>